<organism evidence="5 6">
    <name type="scientific">Micrococcoides hystricis</name>
    <dbReference type="NCBI Taxonomy" id="1572761"/>
    <lineage>
        <taxon>Bacteria</taxon>
        <taxon>Bacillati</taxon>
        <taxon>Actinomycetota</taxon>
        <taxon>Actinomycetes</taxon>
        <taxon>Micrococcales</taxon>
        <taxon>Micrococcaceae</taxon>
        <taxon>Micrococcoides</taxon>
    </lineage>
</organism>
<evidence type="ECO:0000256" key="3">
    <source>
        <dbReference type="ARBA" id="ARBA00022112"/>
    </source>
</evidence>
<dbReference type="Proteomes" id="UP001589862">
    <property type="component" value="Unassembled WGS sequence"/>
</dbReference>
<accession>A0ABV6PEC8</accession>
<keyword evidence="6" id="KW-1185">Reference proteome</keyword>
<dbReference type="Gene3D" id="3.40.1390.30">
    <property type="entry name" value="NIF3 (NGG1p interacting factor 3)-like"/>
    <property type="match status" value="2"/>
</dbReference>
<sequence length="288" mass="30559">MTTSSSASLTLSEVLEIVEQLWPAHLAQNWDACGLVTGRPEAPIEHIHFALDPVQSVADEAVALGADLLITHHPLYLKPTNSVAATSFKGKVVHTLIENKVALLAAHTNADSVVGGVSDVLCDILDIQDREPLQIAPNGLVEEGIGRVGTLPEPKTLEQLASTLASVLPAVAGGIRAAGDRNGIVNRVAIVGGAGDSLFDQVRSSGADVYITSDLRHHPASEAREAAVEDRPYLIDISHFAAEWMWLPAGAEALERALHDAGHSTRVTVSGINTDPWDFVLMPQPDAR</sequence>
<protein>
    <recommendedName>
        <fullName evidence="3">GTP cyclohydrolase 1 type 2 homolog</fullName>
    </recommendedName>
</protein>
<dbReference type="EMBL" id="JBHLUB010000031">
    <property type="protein sequence ID" value="MFC0582752.1"/>
    <property type="molecule type" value="Genomic_DNA"/>
</dbReference>
<keyword evidence="4" id="KW-0479">Metal-binding</keyword>
<comment type="caution">
    <text evidence="5">The sequence shown here is derived from an EMBL/GenBank/DDBJ whole genome shotgun (WGS) entry which is preliminary data.</text>
</comment>
<evidence type="ECO:0000256" key="1">
    <source>
        <dbReference type="ARBA" id="ARBA00006964"/>
    </source>
</evidence>
<dbReference type="PANTHER" id="PTHR13799">
    <property type="entry name" value="NGG1 INTERACTING FACTOR 3"/>
    <property type="match status" value="1"/>
</dbReference>
<dbReference type="InterPro" id="IPR036069">
    <property type="entry name" value="DUF34/NIF3_sf"/>
</dbReference>
<reference evidence="5 6" key="1">
    <citation type="submission" date="2024-09" db="EMBL/GenBank/DDBJ databases">
        <authorList>
            <person name="Sun Q."/>
            <person name="Mori K."/>
        </authorList>
    </citation>
    <scope>NUCLEOTIDE SEQUENCE [LARGE SCALE GENOMIC DNA]</scope>
    <source>
        <strain evidence="5 6">NCAIM B.02604</strain>
    </source>
</reference>
<comment type="subunit">
    <text evidence="2">Homohexamer.</text>
</comment>
<dbReference type="SUPFAM" id="SSF102705">
    <property type="entry name" value="NIF3 (NGG1p interacting factor 3)-like"/>
    <property type="match status" value="1"/>
</dbReference>
<evidence type="ECO:0000313" key="6">
    <source>
        <dbReference type="Proteomes" id="UP001589862"/>
    </source>
</evidence>
<dbReference type="InterPro" id="IPR002678">
    <property type="entry name" value="DUF34/NIF3"/>
</dbReference>
<evidence type="ECO:0000256" key="4">
    <source>
        <dbReference type="ARBA" id="ARBA00022723"/>
    </source>
</evidence>
<dbReference type="Pfam" id="PF01784">
    <property type="entry name" value="DUF34_NIF3"/>
    <property type="match status" value="1"/>
</dbReference>
<evidence type="ECO:0000256" key="2">
    <source>
        <dbReference type="ARBA" id="ARBA00011643"/>
    </source>
</evidence>
<comment type="similarity">
    <text evidence="1">Belongs to the GTP cyclohydrolase I type 2/NIF3 family.</text>
</comment>
<proteinExistence type="inferred from homology"/>
<gene>
    <name evidence="5" type="ORF">ACFFFR_10250</name>
</gene>
<dbReference type="PANTHER" id="PTHR13799:SF14">
    <property type="entry name" value="GTP CYCLOHYDROLASE 1 TYPE 2 HOMOLOG"/>
    <property type="match status" value="1"/>
</dbReference>
<dbReference type="NCBIfam" id="TIGR00486">
    <property type="entry name" value="YbgI_SA1388"/>
    <property type="match status" value="1"/>
</dbReference>
<evidence type="ECO:0000313" key="5">
    <source>
        <dbReference type="EMBL" id="MFC0582752.1"/>
    </source>
</evidence>
<dbReference type="RefSeq" id="WP_377460147.1">
    <property type="nucleotide sequence ID" value="NZ_JBHLUB010000031.1"/>
</dbReference>
<name>A0ABV6PEC8_9MICC</name>